<feature type="region of interest" description="Disordered" evidence="1">
    <location>
        <begin position="69"/>
        <end position="88"/>
    </location>
</feature>
<reference evidence="2" key="1">
    <citation type="submission" date="2020-06" db="EMBL/GenBank/DDBJ databases">
        <title>Whole Genome Sequence of Bradyrhizobium sp. Strain 66S1MB.</title>
        <authorList>
            <person name="Bromfield E."/>
            <person name="Cloutier S."/>
        </authorList>
    </citation>
    <scope>NUCLEOTIDE SEQUENCE</scope>
    <source>
        <strain evidence="2">66S1MB</strain>
    </source>
</reference>
<dbReference type="AlphaFoldDB" id="A0A974AGR5"/>
<protein>
    <submittedName>
        <fullName evidence="2">Uncharacterized protein</fullName>
    </submittedName>
</protein>
<sequence length="88" mass="9555">MDPKASILKKLRVTASACPSAATRSALQDHANAISKTMELLAFTFTDERLRELNGLWARAYVMLDAAQKPATPTDPTGTQQPIERIAA</sequence>
<dbReference type="RefSeq" id="WP_176531387.1">
    <property type="nucleotide sequence ID" value="NZ_CP088022.1"/>
</dbReference>
<gene>
    <name evidence="2" type="ORF">HU230_18875</name>
</gene>
<accession>A0A974AGR5</accession>
<proteinExistence type="predicted"/>
<evidence type="ECO:0000256" key="1">
    <source>
        <dbReference type="SAM" id="MobiDB-lite"/>
    </source>
</evidence>
<evidence type="ECO:0000313" key="2">
    <source>
        <dbReference type="EMBL" id="NVL07768.1"/>
    </source>
</evidence>
<name>A0A974AGR5_9BRAD</name>
<comment type="caution">
    <text evidence="2">The sequence shown here is derived from an EMBL/GenBank/DDBJ whole genome shotgun (WGS) entry which is preliminary data.</text>
</comment>
<organism evidence="2">
    <name type="scientific">Bradyrhizobium quebecense</name>
    <dbReference type="NCBI Taxonomy" id="2748629"/>
    <lineage>
        <taxon>Bacteria</taxon>
        <taxon>Pseudomonadati</taxon>
        <taxon>Pseudomonadota</taxon>
        <taxon>Alphaproteobacteria</taxon>
        <taxon>Hyphomicrobiales</taxon>
        <taxon>Nitrobacteraceae</taxon>
        <taxon>Bradyrhizobium</taxon>
    </lineage>
</organism>
<dbReference type="EMBL" id="JABWSX010000001">
    <property type="protein sequence ID" value="NVL07768.1"/>
    <property type="molecule type" value="Genomic_DNA"/>
</dbReference>